<dbReference type="InterPro" id="IPR000792">
    <property type="entry name" value="Tscrpt_reg_LuxR_C"/>
</dbReference>
<keyword evidence="3" id="KW-0804">Transcription</keyword>
<dbReference type="Proteomes" id="UP001327225">
    <property type="component" value="Chromosome"/>
</dbReference>
<dbReference type="EMBL" id="CP141059">
    <property type="protein sequence ID" value="WQQ26741.1"/>
    <property type="molecule type" value="Genomic_DNA"/>
</dbReference>
<name>A0ABZ0ZR07_9ACTN</name>
<feature type="domain" description="HTH luxR-type" evidence="5">
    <location>
        <begin position="35"/>
        <end position="100"/>
    </location>
</feature>
<evidence type="ECO:0000256" key="2">
    <source>
        <dbReference type="ARBA" id="ARBA00023125"/>
    </source>
</evidence>
<organism evidence="6 7">
    <name type="scientific">Nocardioides bizhenqiangii</name>
    <dbReference type="NCBI Taxonomy" id="3095076"/>
    <lineage>
        <taxon>Bacteria</taxon>
        <taxon>Bacillati</taxon>
        <taxon>Actinomycetota</taxon>
        <taxon>Actinomycetes</taxon>
        <taxon>Propionibacteriales</taxon>
        <taxon>Nocardioidaceae</taxon>
        <taxon>Nocardioides</taxon>
    </lineage>
</organism>
<keyword evidence="1" id="KW-0805">Transcription regulation</keyword>
<dbReference type="Pfam" id="PF00196">
    <property type="entry name" value="GerE"/>
    <property type="match status" value="1"/>
</dbReference>
<evidence type="ECO:0000259" key="5">
    <source>
        <dbReference type="PROSITE" id="PS50043"/>
    </source>
</evidence>
<protein>
    <submittedName>
        <fullName evidence="6">Helix-turn-helix transcriptional regulator</fullName>
    </submittedName>
</protein>
<dbReference type="InterPro" id="IPR036388">
    <property type="entry name" value="WH-like_DNA-bd_sf"/>
</dbReference>
<dbReference type="InterPro" id="IPR016032">
    <property type="entry name" value="Sig_transdc_resp-reg_C-effctor"/>
</dbReference>
<keyword evidence="2" id="KW-0238">DNA-binding</keyword>
<feature type="region of interest" description="Disordered" evidence="4">
    <location>
        <begin position="1"/>
        <end position="44"/>
    </location>
</feature>
<dbReference type="Gene3D" id="1.10.10.10">
    <property type="entry name" value="Winged helix-like DNA-binding domain superfamily/Winged helix DNA-binding domain"/>
    <property type="match status" value="1"/>
</dbReference>
<dbReference type="PRINTS" id="PR00038">
    <property type="entry name" value="HTHLUXR"/>
</dbReference>
<dbReference type="PANTHER" id="PTHR44688:SF16">
    <property type="entry name" value="DNA-BINDING TRANSCRIPTIONAL ACTIVATOR DEVR_DOSR"/>
    <property type="match status" value="1"/>
</dbReference>
<proteinExistence type="predicted"/>
<dbReference type="PROSITE" id="PS00622">
    <property type="entry name" value="HTH_LUXR_1"/>
    <property type="match status" value="1"/>
</dbReference>
<dbReference type="CDD" id="cd06170">
    <property type="entry name" value="LuxR_C_like"/>
    <property type="match status" value="1"/>
</dbReference>
<evidence type="ECO:0000256" key="4">
    <source>
        <dbReference type="SAM" id="MobiDB-lite"/>
    </source>
</evidence>
<sequence>MSTMPTPYPRRTRLEPPPAPTPGRRVELRSVPMPPPERPSRVSQREAEVLRLLARGLSNAEIGGELYISLPTVKSHVASLLAKLGARDRVQLVVAAYETGFVVPGQLRGSARPVA</sequence>
<evidence type="ECO:0000256" key="1">
    <source>
        <dbReference type="ARBA" id="ARBA00023015"/>
    </source>
</evidence>
<dbReference type="RefSeq" id="WP_322454128.1">
    <property type="nucleotide sequence ID" value="NZ_CP141059.1"/>
</dbReference>
<gene>
    <name evidence="6" type="ORF">SHK19_00575</name>
</gene>
<evidence type="ECO:0000313" key="7">
    <source>
        <dbReference type="Proteomes" id="UP001327225"/>
    </source>
</evidence>
<evidence type="ECO:0000256" key="3">
    <source>
        <dbReference type="ARBA" id="ARBA00023163"/>
    </source>
</evidence>
<dbReference type="PANTHER" id="PTHR44688">
    <property type="entry name" value="DNA-BINDING TRANSCRIPTIONAL ACTIVATOR DEVR_DOSR"/>
    <property type="match status" value="1"/>
</dbReference>
<dbReference type="SUPFAM" id="SSF46894">
    <property type="entry name" value="C-terminal effector domain of the bipartite response regulators"/>
    <property type="match status" value="1"/>
</dbReference>
<dbReference type="PROSITE" id="PS50043">
    <property type="entry name" value="HTH_LUXR_2"/>
    <property type="match status" value="1"/>
</dbReference>
<accession>A0ABZ0ZR07</accession>
<evidence type="ECO:0000313" key="6">
    <source>
        <dbReference type="EMBL" id="WQQ26741.1"/>
    </source>
</evidence>
<reference evidence="7" key="1">
    <citation type="submission" date="2023-12" db="EMBL/GenBank/DDBJ databases">
        <title>Novel species in genus Nocardioides.</title>
        <authorList>
            <person name="Zhou H."/>
        </authorList>
    </citation>
    <scope>NUCLEOTIDE SEQUENCE [LARGE SCALE GENOMIC DNA]</scope>
    <source>
        <strain evidence="7">HM61</strain>
    </source>
</reference>
<keyword evidence="7" id="KW-1185">Reference proteome</keyword>
<dbReference type="SMART" id="SM00421">
    <property type="entry name" value="HTH_LUXR"/>
    <property type="match status" value="1"/>
</dbReference>